<dbReference type="AlphaFoldDB" id="A0A5K7WSN8"/>
<evidence type="ECO:0000313" key="1">
    <source>
        <dbReference type="EMBL" id="BBN97495.1"/>
    </source>
</evidence>
<gene>
    <name evidence="1" type="ORF">St703_02000</name>
</gene>
<proteinExistence type="predicted"/>
<reference evidence="1 2" key="1">
    <citation type="submission" date="2019-09" db="EMBL/GenBank/DDBJ databases">
        <title>Complete genome sequence of Sporolactobacillus terrae 70-3.</title>
        <authorList>
            <person name="Tanaka N."/>
            <person name="Shiwa Y."/>
            <person name="Fujita N."/>
            <person name="Tanasupawat S."/>
        </authorList>
    </citation>
    <scope>NUCLEOTIDE SEQUENCE [LARGE SCALE GENOMIC DNA]</scope>
    <source>
        <strain evidence="1 2">70-3</strain>
    </source>
</reference>
<dbReference type="Proteomes" id="UP000326951">
    <property type="component" value="Chromosome"/>
</dbReference>
<name>A0A5K7WSN8_9BACL</name>
<sequence>MTETILTEEQLQEKLKYWQERLRLRDWDITAQIVPLSLMDDKSHGGECAWLMQSKVARINILRDEDYQGFAALLPDDMEQTLVHELLHLHFAPMDDDKYYMPIEQAIESISKALVEESRSK</sequence>
<evidence type="ECO:0000313" key="2">
    <source>
        <dbReference type="Proteomes" id="UP000326951"/>
    </source>
</evidence>
<accession>A0A5K7WSN8</accession>
<protein>
    <submittedName>
        <fullName evidence="1">Uncharacterized protein</fullName>
    </submittedName>
</protein>
<dbReference type="RefSeq" id="WP_152080073.1">
    <property type="nucleotide sequence ID" value="NZ_AP021853.1"/>
</dbReference>
<dbReference type="EMBL" id="AP021853">
    <property type="protein sequence ID" value="BBN97495.1"/>
    <property type="molecule type" value="Genomic_DNA"/>
</dbReference>
<organism evidence="1 2">
    <name type="scientific">Sporolactobacillus terrae</name>
    <dbReference type="NCBI Taxonomy" id="269673"/>
    <lineage>
        <taxon>Bacteria</taxon>
        <taxon>Bacillati</taxon>
        <taxon>Bacillota</taxon>
        <taxon>Bacilli</taxon>
        <taxon>Bacillales</taxon>
        <taxon>Sporolactobacillaceae</taxon>
        <taxon>Sporolactobacillus</taxon>
    </lineage>
</organism>